<dbReference type="OrthoDB" id="7405225at2"/>
<accession>A0A6L7GE25</accession>
<reference evidence="3 4" key="1">
    <citation type="submission" date="2019-12" db="EMBL/GenBank/DDBJ databases">
        <title>Genomic-based taxomic classification of the family Erythrobacteraceae.</title>
        <authorList>
            <person name="Xu L."/>
        </authorList>
    </citation>
    <scope>NUCLEOTIDE SEQUENCE [LARGE SCALE GENOMIC DNA]</scope>
    <source>
        <strain evidence="3 4">KCTC 52259</strain>
    </source>
</reference>
<sequence>MIFRPVFAAAILPAMLLASCGDGGDDVAADTEMDPASQAALNDPIMVDPDLASQNEGNSALTGTNDRSLPAELKTPAAIQSAREEAMALVGGSVNLKPAPKAKKITGNIPETAALTAAARAAVKPGGANCAEAAEYSAAWAARLPLAFPVYPRGSTQEAAGTDQGACALRVVNFLTPVPLDDVVSFYHTRARSAGYSSEHLIHGGDNIVSGTKGSASFVVYTRRQSNGLTEVDLVTSGK</sequence>
<evidence type="ECO:0000256" key="2">
    <source>
        <dbReference type="SAM" id="SignalP"/>
    </source>
</evidence>
<gene>
    <name evidence="3" type="ORF">GRI44_03065</name>
</gene>
<dbReference type="PROSITE" id="PS51257">
    <property type="entry name" value="PROKAR_LIPOPROTEIN"/>
    <property type="match status" value="1"/>
</dbReference>
<dbReference type="EMBL" id="WTYU01000001">
    <property type="protein sequence ID" value="MXP13735.1"/>
    <property type="molecule type" value="Genomic_DNA"/>
</dbReference>
<organism evidence="3 4">
    <name type="scientific">Allopontixanthobacter confluentis</name>
    <dbReference type="NCBI Taxonomy" id="1849021"/>
    <lineage>
        <taxon>Bacteria</taxon>
        <taxon>Pseudomonadati</taxon>
        <taxon>Pseudomonadota</taxon>
        <taxon>Alphaproteobacteria</taxon>
        <taxon>Sphingomonadales</taxon>
        <taxon>Erythrobacteraceae</taxon>
        <taxon>Allopontixanthobacter</taxon>
    </lineage>
</organism>
<dbReference type="RefSeq" id="WP_160599982.1">
    <property type="nucleotide sequence ID" value="NZ_WTYU01000001.1"/>
</dbReference>
<feature type="chain" id="PRO_5027043549" description="Lipoprotein" evidence="2">
    <location>
        <begin position="21"/>
        <end position="239"/>
    </location>
</feature>
<dbReference type="AlphaFoldDB" id="A0A6L7GE25"/>
<protein>
    <recommendedName>
        <fullName evidence="5">Lipoprotein</fullName>
    </recommendedName>
</protein>
<evidence type="ECO:0000313" key="4">
    <source>
        <dbReference type="Proteomes" id="UP000473531"/>
    </source>
</evidence>
<feature type="signal peptide" evidence="2">
    <location>
        <begin position="1"/>
        <end position="20"/>
    </location>
</feature>
<evidence type="ECO:0008006" key="5">
    <source>
        <dbReference type="Google" id="ProtNLM"/>
    </source>
</evidence>
<feature type="region of interest" description="Disordered" evidence="1">
    <location>
        <begin position="48"/>
        <end position="71"/>
    </location>
</feature>
<feature type="compositionally biased region" description="Polar residues" evidence="1">
    <location>
        <begin position="52"/>
        <end position="67"/>
    </location>
</feature>
<dbReference type="Proteomes" id="UP000473531">
    <property type="component" value="Unassembled WGS sequence"/>
</dbReference>
<evidence type="ECO:0000313" key="3">
    <source>
        <dbReference type="EMBL" id="MXP13735.1"/>
    </source>
</evidence>
<evidence type="ECO:0000256" key="1">
    <source>
        <dbReference type="SAM" id="MobiDB-lite"/>
    </source>
</evidence>
<proteinExistence type="predicted"/>
<keyword evidence="2" id="KW-0732">Signal</keyword>
<keyword evidence="4" id="KW-1185">Reference proteome</keyword>
<name>A0A6L7GE25_9SPHN</name>
<comment type="caution">
    <text evidence="3">The sequence shown here is derived from an EMBL/GenBank/DDBJ whole genome shotgun (WGS) entry which is preliminary data.</text>
</comment>